<keyword evidence="3" id="KW-1003">Cell membrane</keyword>
<keyword evidence="9" id="KW-0472">Membrane</keyword>
<evidence type="ECO:0000259" key="11">
    <source>
        <dbReference type="PROSITE" id="PS50893"/>
    </source>
</evidence>
<dbReference type="InterPro" id="IPR027417">
    <property type="entry name" value="P-loop_NTPase"/>
</dbReference>
<comment type="caution">
    <text evidence="12">The sequence shown here is derived from an EMBL/GenBank/DDBJ whole genome shotgun (WGS) entry which is preliminary data.</text>
</comment>
<accession>A0A917GMI0</accession>
<dbReference type="PANTHER" id="PTHR42771">
    <property type="entry name" value="IRON(3+)-HYDROXAMATE IMPORT ATP-BINDING PROTEIN FHUC"/>
    <property type="match status" value="1"/>
</dbReference>
<dbReference type="CDD" id="cd03214">
    <property type="entry name" value="ABC_Iron-Siderophores_B12_Hemin"/>
    <property type="match status" value="1"/>
</dbReference>
<feature type="compositionally biased region" description="Low complexity" evidence="10">
    <location>
        <begin position="268"/>
        <end position="298"/>
    </location>
</feature>
<dbReference type="EMBL" id="BMEQ01000005">
    <property type="protein sequence ID" value="GGG51858.1"/>
    <property type="molecule type" value="Genomic_DNA"/>
</dbReference>
<dbReference type="PROSITE" id="PS50893">
    <property type="entry name" value="ABC_TRANSPORTER_2"/>
    <property type="match status" value="1"/>
</dbReference>
<dbReference type="AlphaFoldDB" id="A0A917GMI0"/>
<dbReference type="InterPro" id="IPR051535">
    <property type="entry name" value="Siderophore_ABC-ATPase"/>
</dbReference>
<dbReference type="GO" id="GO:0005886">
    <property type="term" value="C:plasma membrane"/>
    <property type="evidence" value="ECO:0007669"/>
    <property type="project" value="UniProtKB-SubCell"/>
</dbReference>
<keyword evidence="4" id="KW-0410">Iron transport</keyword>
<keyword evidence="7" id="KW-0408">Iron</keyword>
<keyword evidence="2" id="KW-0813">Transport</keyword>
<proteinExistence type="predicted"/>
<evidence type="ECO:0000256" key="4">
    <source>
        <dbReference type="ARBA" id="ARBA00022496"/>
    </source>
</evidence>
<dbReference type="GO" id="GO:0005524">
    <property type="term" value="F:ATP binding"/>
    <property type="evidence" value="ECO:0007669"/>
    <property type="project" value="UniProtKB-KW"/>
</dbReference>
<dbReference type="FunFam" id="3.40.50.300:FF:000134">
    <property type="entry name" value="Iron-enterobactin ABC transporter ATP-binding protein"/>
    <property type="match status" value="1"/>
</dbReference>
<evidence type="ECO:0000256" key="5">
    <source>
        <dbReference type="ARBA" id="ARBA00022741"/>
    </source>
</evidence>
<evidence type="ECO:0000256" key="7">
    <source>
        <dbReference type="ARBA" id="ARBA00023004"/>
    </source>
</evidence>
<dbReference type="Proteomes" id="UP000638848">
    <property type="component" value="Unassembled WGS sequence"/>
</dbReference>
<evidence type="ECO:0000256" key="10">
    <source>
        <dbReference type="SAM" id="MobiDB-lite"/>
    </source>
</evidence>
<dbReference type="PROSITE" id="PS00211">
    <property type="entry name" value="ABC_TRANSPORTER_1"/>
    <property type="match status" value="1"/>
</dbReference>
<reference evidence="12" key="2">
    <citation type="submission" date="2020-09" db="EMBL/GenBank/DDBJ databases">
        <authorList>
            <person name="Sun Q."/>
            <person name="Zhou Y."/>
        </authorList>
    </citation>
    <scope>NUCLEOTIDE SEQUENCE</scope>
    <source>
        <strain evidence="12">CGMCC 1.12187</strain>
    </source>
</reference>
<reference evidence="12" key="1">
    <citation type="journal article" date="2014" name="Int. J. Syst. Evol. Microbiol.">
        <title>Complete genome sequence of Corynebacterium casei LMG S-19264T (=DSM 44701T), isolated from a smear-ripened cheese.</title>
        <authorList>
            <consortium name="US DOE Joint Genome Institute (JGI-PGF)"/>
            <person name="Walter F."/>
            <person name="Albersmeier A."/>
            <person name="Kalinowski J."/>
            <person name="Ruckert C."/>
        </authorList>
    </citation>
    <scope>NUCLEOTIDE SEQUENCE</scope>
    <source>
        <strain evidence="12">CGMCC 1.12187</strain>
    </source>
</reference>
<evidence type="ECO:0000313" key="12">
    <source>
        <dbReference type="EMBL" id="GGG51858.1"/>
    </source>
</evidence>
<sequence length="298" mass="31712">MTPAFRIRGLDLGYGDRPVVHEVDLDVAHGCTTVLIGANGCGKSTLLKGLSRQLRPAGGTLEADGRDVRSWSSREYARSVSLLPQSPVVPEGLTVAELVERGRHPHRRWWGAPSPDDDAAVARALELTELTALAARPVEELSGGQRQRAWIALTLAQGARTMLLDEPTSFLDLAHQVDLLDMLHGLEHPDGTRATVVAVLHELNLAARVADRLVAMADGRIVATGTPHEVLTPALLAEVFGLRADVAHDPVGGHPVVLPRGRAREGSSPDLPDLPVLSDLPDLPAVPAAPSAAEPARR</sequence>
<evidence type="ECO:0000313" key="13">
    <source>
        <dbReference type="Proteomes" id="UP000638848"/>
    </source>
</evidence>
<dbReference type="GO" id="GO:0006826">
    <property type="term" value="P:iron ion transport"/>
    <property type="evidence" value="ECO:0007669"/>
    <property type="project" value="UniProtKB-KW"/>
</dbReference>
<feature type="domain" description="ABC transporter" evidence="11">
    <location>
        <begin position="5"/>
        <end position="243"/>
    </location>
</feature>
<feature type="region of interest" description="Disordered" evidence="10">
    <location>
        <begin position="251"/>
        <end position="298"/>
    </location>
</feature>
<keyword evidence="5" id="KW-0547">Nucleotide-binding</keyword>
<dbReference type="InterPro" id="IPR003593">
    <property type="entry name" value="AAA+_ATPase"/>
</dbReference>
<dbReference type="SMART" id="SM00382">
    <property type="entry name" value="AAA"/>
    <property type="match status" value="1"/>
</dbReference>
<evidence type="ECO:0000256" key="9">
    <source>
        <dbReference type="ARBA" id="ARBA00023136"/>
    </source>
</evidence>
<comment type="subcellular location">
    <subcellularLocation>
        <location evidence="1">Cell membrane</location>
        <topology evidence="1">Peripheral membrane protein</topology>
    </subcellularLocation>
</comment>
<evidence type="ECO:0000256" key="1">
    <source>
        <dbReference type="ARBA" id="ARBA00004202"/>
    </source>
</evidence>
<dbReference type="RefSeq" id="WP_188535460.1">
    <property type="nucleotide sequence ID" value="NZ_BMEQ01000005.1"/>
</dbReference>
<dbReference type="GO" id="GO:0016887">
    <property type="term" value="F:ATP hydrolysis activity"/>
    <property type="evidence" value="ECO:0007669"/>
    <property type="project" value="InterPro"/>
</dbReference>
<evidence type="ECO:0000256" key="2">
    <source>
        <dbReference type="ARBA" id="ARBA00022448"/>
    </source>
</evidence>
<dbReference type="SUPFAM" id="SSF52540">
    <property type="entry name" value="P-loop containing nucleoside triphosphate hydrolases"/>
    <property type="match status" value="1"/>
</dbReference>
<gene>
    <name evidence="12" type="ORF">GCM10011374_13190</name>
</gene>
<evidence type="ECO:0000256" key="6">
    <source>
        <dbReference type="ARBA" id="ARBA00022840"/>
    </source>
</evidence>
<keyword evidence="6 12" id="KW-0067">ATP-binding</keyword>
<dbReference type="Pfam" id="PF00005">
    <property type="entry name" value="ABC_tran"/>
    <property type="match status" value="1"/>
</dbReference>
<protein>
    <submittedName>
        <fullName evidence="12">Iron-enterobactin transporter ATP-binding protein</fullName>
    </submittedName>
</protein>
<evidence type="ECO:0000256" key="8">
    <source>
        <dbReference type="ARBA" id="ARBA00023065"/>
    </source>
</evidence>
<dbReference type="PANTHER" id="PTHR42771:SF2">
    <property type="entry name" value="IRON(3+)-HYDROXAMATE IMPORT ATP-BINDING PROTEIN FHUC"/>
    <property type="match status" value="1"/>
</dbReference>
<dbReference type="Gene3D" id="3.40.50.300">
    <property type="entry name" value="P-loop containing nucleotide triphosphate hydrolases"/>
    <property type="match status" value="1"/>
</dbReference>
<dbReference type="InterPro" id="IPR003439">
    <property type="entry name" value="ABC_transporter-like_ATP-bd"/>
</dbReference>
<keyword evidence="13" id="KW-1185">Reference proteome</keyword>
<keyword evidence="8" id="KW-0406">Ion transport</keyword>
<evidence type="ECO:0000256" key="3">
    <source>
        <dbReference type="ARBA" id="ARBA00022475"/>
    </source>
</evidence>
<dbReference type="InterPro" id="IPR017871">
    <property type="entry name" value="ABC_transporter-like_CS"/>
</dbReference>
<organism evidence="12 13">
    <name type="scientific">Kocuria dechangensis</name>
    <dbReference type="NCBI Taxonomy" id="1176249"/>
    <lineage>
        <taxon>Bacteria</taxon>
        <taxon>Bacillati</taxon>
        <taxon>Actinomycetota</taxon>
        <taxon>Actinomycetes</taxon>
        <taxon>Micrococcales</taxon>
        <taxon>Micrococcaceae</taxon>
        <taxon>Kocuria</taxon>
    </lineage>
</organism>
<name>A0A917GMI0_9MICC</name>